<dbReference type="EC" id="6.4.1.2" evidence="2"/>
<protein>
    <submittedName>
        <fullName evidence="2">Acetyl-coenzyme A carboxyl transferase alpha chain / Acetyl-coenzyme A carboxyl transferase beta chain Propionyl-CoA carboxylase beta chain</fullName>
        <ecNumber evidence="2">6.4.1.2</ecNumber>
        <ecNumber evidence="2">6.4.1.3</ecNumber>
    </submittedName>
</protein>
<evidence type="ECO:0000313" key="2">
    <source>
        <dbReference type="EMBL" id="CAA9332979.1"/>
    </source>
</evidence>
<feature type="compositionally biased region" description="Basic and acidic residues" evidence="1">
    <location>
        <begin position="497"/>
        <end position="508"/>
    </location>
</feature>
<dbReference type="GO" id="GO:0016740">
    <property type="term" value="F:transferase activity"/>
    <property type="evidence" value="ECO:0007669"/>
    <property type="project" value="UniProtKB-KW"/>
</dbReference>
<organism evidence="2">
    <name type="scientific">uncultured Frankineae bacterium</name>
    <dbReference type="NCBI Taxonomy" id="437475"/>
    <lineage>
        <taxon>Bacteria</taxon>
        <taxon>Bacillati</taxon>
        <taxon>Actinomycetota</taxon>
        <taxon>Actinomycetes</taxon>
        <taxon>Frankiales</taxon>
        <taxon>environmental samples</taxon>
    </lineage>
</organism>
<feature type="region of interest" description="Disordered" evidence="1">
    <location>
        <begin position="427"/>
        <end position="531"/>
    </location>
</feature>
<feature type="compositionally biased region" description="Basic residues" evidence="1">
    <location>
        <begin position="1"/>
        <end position="12"/>
    </location>
</feature>
<feature type="non-terminal residue" evidence="2">
    <location>
        <position position="531"/>
    </location>
</feature>
<feature type="compositionally biased region" description="Basic and acidic residues" evidence="1">
    <location>
        <begin position="466"/>
        <end position="476"/>
    </location>
</feature>
<dbReference type="GO" id="GO:0003989">
    <property type="term" value="F:acetyl-CoA carboxylase activity"/>
    <property type="evidence" value="ECO:0007669"/>
    <property type="project" value="UniProtKB-EC"/>
</dbReference>
<feature type="compositionally biased region" description="Basic and acidic residues" evidence="1">
    <location>
        <begin position="450"/>
        <end position="459"/>
    </location>
</feature>
<keyword evidence="2" id="KW-0808">Transferase</keyword>
<feature type="compositionally biased region" description="Basic residues" evidence="1">
    <location>
        <begin position="137"/>
        <end position="157"/>
    </location>
</feature>
<dbReference type="AlphaFoldDB" id="A0A6J4LMD2"/>
<feature type="compositionally biased region" description="Basic and acidic residues" evidence="1">
    <location>
        <begin position="42"/>
        <end position="52"/>
    </location>
</feature>
<feature type="compositionally biased region" description="Basic and acidic residues" evidence="1">
    <location>
        <begin position="63"/>
        <end position="73"/>
    </location>
</feature>
<name>A0A6J4LMD2_9ACTN</name>
<reference evidence="2" key="1">
    <citation type="submission" date="2020-02" db="EMBL/GenBank/DDBJ databases">
        <authorList>
            <person name="Meier V. D."/>
        </authorList>
    </citation>
    <scope>NUCLEOTIDE SEQUENCE</scope>
    <source>
        <strain evidence="2">AVDCRST_MAG07</strain>
    </source>
</reference>
<feature type="compositionally biased region" description="Gly residues" evidence="1">
    <location>
        <begin position="28"/>
        <end position="37"/>
    </location>
</feature>
<evidence type="ECO:0000256" key="1">
    <source>
        <dbReference type="SAM" id="MobiDB-lite"/>
    </source>
</evidence>
<accession>A0A6J4LMD2</accession>
<gene>
    <name evidence="2" type="ORF">AVDCRST_MAG07-1870</name>
</gene>
<dbReference type="EC" id="6.4.1.3" evidence="2"/>
<feature type="compositionally biased region" description="Basic residues" evidence="1">
    <location>
        <begin position="348"/>
        <end position="378"/>
    </location>
</feature>
<feature type="compositionally biased region" description="Basic residues" evidence="1">
    <location>
        <begin position="275"/>
        <end position="312"/>
    </location>
</feature>
<dbReference type="GO" id="GO:0004658">
    <property type="term" value="F:propionyl-CoA carboxylase activity"/>
    <property type="evidence" value="ECO:0007669"/>
    <property type="project" value="UniProtKB-EC"/>
</dbReference>
<dbReference type="EMBL" id="CADCUB010000096">
    <property type="protein sequence ID" value="CAA9332979.1"/>
    <property type="molecule type" value="Genomic_DNA"/>
</dbReference>
<keyword evidence="2" id="KW-0436">Ligase</keyword>
<feature type="compositionally biased region" description="Basic residues" evidence="1">
    <location>
        <begin position="477"/>
        <end position="496"/>
    </location>
</feature>
<feature type="non-terminal residue" evidence="2">
    <location>
        <position position="1"/>
    </location>
</feature>
<feature type="compositionally biased region" description="Low complexity" evidence="1">
    <location>
        <begin position="313"/>
        <end position="324"/>
    </location>
</feature>
<sequence length="531" mass="59003">DRRTGARGARPRPAHDGGQARRAAAPPGAGGAPGQPGGAREAAGRRQADRPRAARAAARRGLVRRDRRADPAPRPRLRAGGQPADRRRRRDGLRHGRRPAGVRVQPGRDGVRRGARGGLRPEDRQGHGPRAQERLPRGRAQRGLRRPHPGGHRRPRALRRDLLPQHGRLRRRAADQPGARQLRGRPRLLTCAHRLHAHGRPGQRHDDHRTGRHQDGHGRGHLHRGPRRSADPQQHQRRGPLPEPRRGRRDRADQGAAVVPALEQPVVATGAARAGRPRRGAAARARHARARQQPRPVRHAHRHRGRAGRRGVPRGAGPVGAVDGVRLRPGRGPQRGRRRQRPDALRGHPGHRRLREGRALRPHLRRLQRPGGHPRRRAGLPAGSGAGARRHHPARRQAAVRLLRGDRPAHHGDHAQGVRRRVRRHGLQAPGGRRQPGLAHGAGRRRGGGRGREHRQAPRDRRRRGPRGDAQRADHRVRGHLRHAVRRRRARLRRRGDRALADPARDRPGAAPARRQAGEPAAEEAREHPPV</sequence>
<feature type="compositionally biased region" description="Basic residues" evidence="1">
    <location>
        <begin position="193"/>
        <end position="202"/>
    </location>
</feature>
<feature type="compositionally biased region" description="Basic and acidic residues" evidence="1">
    <location>
        <begin position="203"/>
        <end position="218"/>
    </location>
</feature>
<feature type="compositionally biased region" description="Low complexity" evidence="1">
    <location>
        <begin position="509"/>
        <end position="520"/>
    </location>
</feature>
<feature type="compositionally biased region" description="Basic and acidic residues" evidence="1">
    <location>
        <begin position="119"/>
        <end position="136"/>
    </location>
</feature>
<feature type="region of interest" description="Disordered" evidence="1">
    <location>
        <begin position="1"/>
        <end position="397"/>
    </location>
</feature>
<proteinExistence type="predicted"/>
<feature type="compositionally biased region" description="Basic residues" evidence="1">
    <location>
        <begin position="86"/>
        <end position="100"/>
    </location>
</feature>